<dbReference type="PANTHER" id="PTHR38046">
    <property type="entry name" value="CRYPTIC LOCI REGULATOR 2"/>
    <property type="match status" value="1"/>
</dbReference>
<dbReference type="GO" id="GO:0033553">
    <property type="term" value="C:rDNA heterochromatin"/>
    <property type="evidence" value="ECO:0007669"/>
    <property type="project" value="TreeGrafter"/>
</dbReference>
<reference evidence="4" key="1">
    <citation type="journal article" date="2014" name="Proc. Natl. Acad. Sci. U.S.A.">
        <title>Extensive sampling of basidiomycete genomes demonstrates inadequacy of the white-rot/brown-rot paradigm for wood decay fungi.</title>
        <authorList>
            <person name="Riley R."/>
            <person name="Salamov A.A."/>
            <person name="Brown D.W."/>
            <person name="Nagy L.G."/>
            <person name="Floudas D."/>
            <person name="Held B.W."/>
            <person name="Levasseur A."/>
            <person name="Lombard V."/>
            <person name="Morin E."/>
            <person name="Otillar R."/>
            <person name="Lindquist E.A."/>
            <person name="Sun H."/>
            <person name="LaButti K.M."/>
            <person name="Schmutz J."/>
            <person name="Jabbour D."/>
            <person name="Luo H."/>
            <person name="Baker S.E."/>
            <person name="Pisabarro A.G."/>
            <person name="Walton J.D."/>
            <person name="Blanchette R.A."/>
            <person name="Henrissat B."/>
            <person name="Martin F."/>
            <person name="Cullen D."/>
            <person name="Hibbett D.S."/>
            <person name="Grigoriev I.V."/>
        </authorList>
    </citation>
    <scope>NUCLEOTIDE SEQUENCE [LARGE SCALE GENOMIC DNA]</scope>
    <source>
        <strain evidence="4">MUCL 33604</strain>
    </source>
</reference>
<dbReference type="InterPro" id="IPR031915">
    <property type="entry name" value="Clr2_N"/>
</dbReference>
<protein>
    <recommendedName>
        <fullName evidence="2">Cryptic loci regulator 2 N-terminal domain-containing protein</fullName>
    </recommendedName>
</protein>
<feature type="domain" description="Cryptic loci regulator 2 N-terminal" evidence="2">
    <location>
        <begin position="102"/>
        <end position="168"/>
    </location>
</feature>
<evidence type="ECO:0000259" key="2">
    <source>
        <dbReference type="Pfam" id="PF16761"/>
    </source>
</evidence>
<sequence>MKTKPYGPTITSPPPHSISPYYDVVRDGVITEIVIKRSDRDPRYWPGEAMRTQVVGADRFVDFYDEPEEKNVKHWKKMLGFYLAKFVLQPLGYDIDINNCYIRSFPQGYKLFCHKKGHKDAPRRDSYLCGWKKDFRSPAEFARHLKWLMLGAKRNPATLKTTCDCCYCDDRMTRQQIAELEWGRKFSRRLKKGKVKGGESECISEKEGGPSKY</sequence>
<organism evidence="3 4">
    <name type="scientific">Jaapia argillacea MUCL 33604</name>
    <dbReference type="NCBI Taxonomy" id="933084"/>
    <lineage>
        <taxon>Eukaryota</taxon>
        <taxon>Fungi</taxon>
        <taxon>Dikarya</taxon>
        <taxon>Basidiomycota</taxon>
        <taxon>Agaricomycotina</taxon>
        <taxon>Agaricomycetes</taxon>
        <taxon>Agaricomycetidae</taxon>
        <taxon>Jaapiales</taxon>
        <taxon>Jaapiaceae</taxon>
        <taxon>Jaapia</taxon>
    </lineage>
</organism>
<dbReference type="Proteomes" id="UP000027265">
    <property type="component" value="Unassembled WGS sequence"/>
</dbReference>
<dbReference type="InParanoid" id="A0A067Q013"/>
<proteinExistence type="predicted"/>
<evidence type="ECO:0000313" key="4">
    <source>
        <dbReference type="Proteomes" id="UP000027265"/>
    </source>
</evidence>
<dbReference type="GO" id="GO:0070824">
    <property type="term" value="C:SHREC complex"/>
    <property type="evidence" value="ECO:0007669"/>
    <property type="project" value="InterPro"/>
</dbReference>
<dbReference type="PANTHER" id="PTHR38046:SF1">
    <property type="entry name" value="CRYPTIC LOCI REGULATOR 2"/>
    <property type="match status" value="1"/>
</dbReference>
<feature type="compositionally biased region" description="Basic and acidic residues" evidence="1">
    <location>
        <begin position="196"/>
        <end position="213"/>
    </location>
</feature>
<dbReference type="HOGENOM" id="CLU_093920_0_0_1"/>
<evidence type="ECO:0000256" key="1">
    <source>
        <dbReference type="SAM" id="MobiDB-lite"/>
    </source>
</evidence>
<dbReference type="OrthoDB" id="3232761at2759"/>
<dbReference type="GO" id="GO:0031934">
    <property type="term" value="C:mating-type region heterochromatin"/>
    <property type="evidence" value="ECO:0007669"/>
    <property type="project" value="TreeGrafter"/>
</dbReference>
<dbReference type="EMBL" id="KL197721">
    <property type="protein sequence ID" value="KDQ56857.1"/>
    <property type="molecule type" value="Genomic_DNA"/>
</dbReference>
<dbReference type="Pfam" id="PF16761">
    <property type="entry name" value="Clr2_transil"/>
    <property type="match status" value="1"/>
</dbReference>
<dbReference type="GO" id="GO:0030466">
    <property type="term" value="P:silent mating-type cassette heterochromatin formation"/>
    <property type="evidence" value="ECO:0007669"/>
    <property type="project" value="TreeGrafter"/>
</dbReference>
<dbReference type="AlphaFoldDB" id="A0A067Q013"/>
<gene>
    <name evidence="3" type="ORF">JAAARDRAFT_70509</name>
</gene>
<feature type="region of interest" description="Disordered" evidence="1">
    <location>
        <begin position="191"/>
        <end position="213"/>
    </location>
</feature>
<evidence type="ECO:0000313" key="3">
    <source>
        <dbReference type="EMBL" id="KDQ56857.1"/>
    </source>
</evidence>
<name>A0A067Q013_9AGAM</name>
<accession>A0A067Q013</accession>
<dbReference type="STRING" id="933084.A0A067Q013"/>
<dbReference type="InterPro" id="IPR038986">
    <property type="entry name" value="Clr2"/>
</dbReference>
<keyword evidence="4" id="KW-1185">Reference proteome</keyword>